<dbReference type="AlphaFoldDB" id="A0A1G7V0T2"/>
<dbReference type="GO" id="GO:0016740">
    <property type="term" value="F:transferase activity"/>
    <property type="evidence" value="ECO:0007669"/>
    <property type="project" value="UniProtKB-KW"/>
</dbReference>
<dbReference type="EMBL" id="FNBM01000013">
    <property type="protein sequence ID" value="SDG53366.1"/>
    <property type="molecule type" value="Genomic_DNA"/>
</dbReference>
<dbReference type="SUPFAM" id="SSF53756">
    <property type="entry name" value="UDP-Glycosyltransferase/glycogen phosphorylase"/>
    <property type="match status" value="1"/>
</dbReference>
<accession>A0A1G7V0T2</accession>
<dbReference type="RefSeq" id="WP_092371959.1">
    <property type="nucleotide sequence ID" value="NZ_FNBM01000013.1"/>
</dbReference>
<dbReference type="STRING" id="640205.SAMN05216381_4234"/>
<dbReference type="OrthoDB" id="8989364at2"/>
<protein>
    <submittedName>
        <fullName evidence="2">Glycosyl transferases group 1</fullName>
    </submittedName>
</protein>
<dbReference type="Gene3D" id="3.40.50.2000">
    <property type="entry name" value="Glycogen Phosphorylase B"/>
    <property type="match status" value="1"/>
</dbReference>
<organism evidence="2 3">
    <name type="scientific">Phytopseudomonas seleniipraecipitans</name>
    <dbReference type="NCBI Taxonomy" id="640205"/>
    <lineage>
        <taxon>Bacteria</taxon>
        <taxon>Pseudomonadati</taxon>
        <taxon>Pseudomonadota</taxon>
        <taxon>Gammaproteobacteria</taxon>
        <taxon>Pseudomonadales</taxon>
        <taxon>Pseudomonadaceae</taxon>
        <taxon>Phytopseudomonas</taxon>
    </lineage>
</organism>
<name>A0A1G7V0T2_9GAMM</name>
<dbReference type="InterPro" id="IPR055259">
    <property type="entry name" value="YkvP/CgeB_Glyco_trans-like"/>
</dbReference>
<evidence type="ECO:0000313" key="3">
    <source>
        <dbReference type="Proteomes" id="UP000243378"/>
    </source>
</evidence>
<sequence length="300" mass="34245">MKVGLGLKKSAYTPEAYAYKKYLEDLKFDVQMVDEISVSPDNDINLYFMGFRPRFLDKKTTAIEIHEYQSLSTPPAPRLKDYLKKTINRIPGGRIFLNSSVHSRLGFSDSAPYIFRDMGVDESLFQAPSQDPLYDIVYSGSVGGRVGLVEELKRLAALGYKLLIVGTVEQSVREEFARLKNVFFAGRVAREELPELYRQCRAGLNYTPDLYPFNVQTSTKTLEYLASGLSVLSNKYLWSENFSQRNGYDFIWLDGVTSYIDFGEFKAISSTSKNIRDYSWFNVLEQSGFAHFLMNVRTNG</sequence>
<evidence type="ECO:0000313" key="2">
    <source>
        <dbReference type="EMBL" id="SDG53366.1"/>
    </source>
</evidence>
<evidence type="ECO:0000259" key="1">
    <source>
        <dbReference type="Pfam" id="PF13524"/>
    </source>
</evidence>
<feature type="domain" description="Spore protein YkvP/CgeB glycosyl transferase-like" evidence="1">
    <location>
        <begin position="148"/>
        <end position="238"/>
    </location>
</feature>
<proteinExistence type="predicted"/>
<dbReference type="Pfam" id="PF13524">
    <property type="entry name" value="Glyco_trans_1_2"/>
    <property type="match status" value="1"/>
</dbReference>
<keyword evidence="2" id="KW-0808">Transferase</keyword>
<reference evidence="2 3" key="1">
    <citation type="submission" date="2016-10" db="EMBL/GenBank/DDBJ databases">
        <authorList>
            <person name="de Groot N.N."/>
        </authorList>
    </citation>
    <scope>NUCLEOTIDE SEQUENCE [LARGE SCALE GENOMIC DNA]</scope>
    <source>
        <strain evidence="2 3">LMG 25475</strain>
    </source>
</reference>
<dbReference type="Proteomes" id="UP000243378">
    <property type="component" value="Unassembled WGS sequence"/>
</dbReference>
<gene>
    <name evidence="2" type="ORF">SAMN05216381_4234</name>
</gene>